<comment type="caution">
    <text evidence="3">The sequence shown here is derived from an EMBL/GenBank/DDBJ whole genome shotgun (WGS) entry which is preliminary data.</text>
</comment>
<dbReference type="RefSeq" id="WP_211648133.1">
    <property type="nucleotide sequence ID" value="NZ_JAFEVO010000001.1"/>
</dbReference>
<gene>
    <name evidence="3" type="ORF">JSQ98_01920</name>
</gene>
<sequence length="1025" mass="115223">MRLQFKVQQYQTEAVDAVVDVFTGQPFADGVKYRVDPGKDTTSALFDDAGLRNAEIAITPPQLLANVQDVQGRRGLPPARDLKDPAKVSAAPLNLDIEMETGTGKTYVYTKTIMELHKRYGWSKYIVVVPSIAIREGVKKSFDITASHFQQLYGTKPRTFVYNSSRLHELERFSSDAGVQVMIINIQAFNATGKDARRIYEELDDFQSRKPIDVIAANRPILILDEPQKIEGDAKKPSKSLAALGLFNALFALRYSATHKIERTKVHRLDAVDAYNQKLVKKIAVRGITVKHLAGSSAYLYVDGLELGKGAGFPKARVELEVQTAQGIRRQVKRLSQGSNLHAISGGIEAYKDLFVRDVDANRDIIELSNGDVLGAGEVTQDVTDDVRRRIQIREVIRAHLDKERELFAQGIKALSLFFIDEVAKYRDYDREDTLGDYARVFEEEYDAILADYLSQLDIEEAAERFRKHVEAIPVRSTHEGYFSIDKKTGRSVDGKIAARGDFAGQSDDVDAYDLILKDKERLLSFDEPVRFIWSHSALREGWDNPNVFVMGMLKKSDNTTTRRQEIGRGLRLSVDQHGERMDNPATVHDINELTVVTDESYTEFVTALQKEIVESLSARPRTASVEYFVGKHITLEDGSTSVLEQSVAQALYNHLVRHDYIDDAGQVTQAYKDARVAGTLAAPTSEVLKPLVDFAWPLVDALYLDLPKPIDGRKPKKIPFNEANFKRREFQALWGRINHKAVYQVEFDSEELIRNCVQVLDKSLNVAVMHYVVESGQQVVELEVEQLESGTGFKVTETEVAESAVSAGSTVKYDLLAEIAEKTQLTRRTCAAILTRVNPGTFAKFKQNPEQFITEVAKLINEQKATVIIEHLAYNTLEDSFDSTIFTENQSAQDFSKASEKLNKHVYDYVVTDSKIEREFVKKLDVSSEVAVYAKLPRGFFIPTPVGDYNPDWAIAFNEGIVKHVYFVAETKGSLSTLQLKGAENAKIECARKFFEQVNQRNGDDVKYDVVTDYDELLQLVTAA</sequence>
<reference evidence="3 4" key="1">
    <citation type="submission" date="2021-02" db="EMBL/GenBank/DDBJ databases">
        <title>Draft genome and description of Leucobacter sp nov strain Marseille-Q4368.</title>
        <authorList>
            <person name="Boxberger M."/>
            <person name="La Scola B."/>
        </authorList>
    </citation>
    <scope>NUCLEOTIDE SEQUENCE [LARGE SCALE GENOMIC DNA]</scope>
    <source>
        <strain evidence="3 4">Marseille-Q4368</strain>
    </source>
</reference>
<evidence type="ECO:0000313" key="3">
    <source>
        <dbReference type="EMBL" id="MBS3180969.1"/>
    </source>
</evidence>
<dbReference type="Gene3D" id="3.40.50.300">
    <property type="entry name" value="P-loop containing nucleotide triphosphate hydrolases"/>
    <property type="match status" value="2"/>
</dbReference>
<evidence type="ECO:0000259" key="2">
    <source>
        <dbReference type="Pfam" id="PF19778"/>
    </source>
</evidence>
<keyword evidence="3" id="KW-0547">Nucleotide-binding</keyword>
<dbReference type="GO" id="GO:0004386">
    <property type="term" value="F:helicase activity"/>
    <property type="evidence" value="ECO:0007669"/>
    <property type="project" value="UniProtKB-KW"/>
</dbReference>
<dbReference type="SUPFAM" id="SSF52540">
    <property type="entry name" value="P-loop containing nucleoside triphosphate hydrolases"/>
    <property type="match status" value="2"/>
</dbReference>
<keyword evidence="3" id="KW-0067">ATP-binding</keyword>
<feature type="domain" description="Type III restriction enzyme C-terminal endonuclease" evidence="2">
    <location>
        <begin position="904"/>
        <end position="1014"/>
    </location>
</feature>
<dbReference type="InterPro" id="IPR006935">
    <property type="entry name" value="Helicase/UvrB_N"/>
</dbReference>
<organism evidence="3 4">
    <name type="scientific">Leucobacter manosquensis</name>
    <dbReference type="NCBI Taxonomy" id="2810611"/>
    <lineage>
        <taxon>Bacteria</taxon>
        <taxon>Bacillati</taxon>
        <taxon>Actinomycetota</taxon>
        <taxon>Actinomycetes</taxon>
        <taxon>Micrococcales</taxon>
        <taxon>Microbacteriaceae</taxon>
        <taxon>Leucobacter</taxon>
    </lineage>
</organism>
<keyword evidence="3" id="KW-0378">Hydrolase</keyword>
<protein>
    <submittedName>
        <fullName evidence="3">DEAD/DEAH box helicase family protein</fullName>
    </submittedName>
</protein>
<keyword evidence="4" id="KW-1185">Reference proteome</keyword>
<accession>A0ABS5M1A7</accession>
<evidence type="ECO:0000313" key="4">
    <source>
        <dbReference type="Proteomes" id="UP000811492"/>
    </source>
</evidence>
<dbReference type="InterPro" id="IPR027417">
    <property type="entry name" value="P-loop_NTPase"/>
</dbReference>
<feature type="domain" description="Helicase/UvrB N-terminal" evidence="1">
    <location>
        <begin position="10"/>
        <end position="258"/>
    </location>
</feature>
<evidence type="ECO:0000259" key="1">
    <source>
        <dbReference type="Pfam" id="PF04851"/>
    </source>
</evidence>
<keyword evidence="3" id="KW-0347">Helicase</keyword>
<name>A0ABS5M1A7_9MICO</name>
<dbReference type="EMBL" id="JAFEVO010000001">
    <property type="protein sequence ID" value="MBS3180969.1"/>
    <property type="molecule type" value="Genomic_DNA"/>
</dbReference>
<dbReference type="Pfam" id="PF04851">
    <property type="entry name" value="ResIII"/>
    <property type="match status" value="1"/>
</dbReference>
<dbReference type="InterPro" id="IPR045572">
    <property type="entry name" value="RE_endonuc_C"/>
</dbReference>
<dbReference type="Proteomes" id="UP000811492">
    <property type="component" value="Unassembled WGS sequence"/>
</dbReference>
<proteinExistence type="predicted"/>
<dbReference type="Pfam" id="PF19778">
    <property type="entry name" value="RE_endonuc"/>
    <property type="match status" value="1"/>
</dbReference>